<dbReference type="InterPro" id="IPR005358">
    <property type="entry name" value="Puta_zinc/iron-chelating_dom"/>
</dbReference>
<proteinExistence type="predicted"/>
<protein>
    <submittedName>
        <fullName evidence="1">Uncharacterized protein</fullName>
    </submittedName>
</protein>
<comment type="caution">
    <text evidence="1">The sequence shown here is derived from an EMBL/GenBank/DDBJ whole genome shotgun (WGS) entry which is preliminary data.</text>
</comment>
<evidence type="ECO:0000313" key="1">
    <source>
        <dbReference type="EMBL" id="TDR41240.1"/>
    </source>
</evidence>
<dbReference type="Pfam" id="PF03692">
    <property type="entry name" value="CxxCxxCC"/>
    <property type="match status" value="1"/>
</dbReference>
<dbReference type="Proteomes" id="UP000295293">
    <property type="component" value="Unassembled WGS sequence"/>
</dbReference>
<gene>
    <name evidence="1" type="ORF">DFR29_111154</name>
</gene>
<organism evidence="1 2">
    <name type="scientific">Tahibacter aquaticus</name>
    <dbReference type="NCBI Taxonomy" id="520092"/>
    <lineage>
        <taxon>Bacteria</taxon>
        <taxon>Pseudomonadati</taxon>
        <taxon>Pseudomonadota</taxon>
        <taxon>Gammaproteobacteria</taxon>
        <taxon>Lysobacterales</taxon>
        <taxon>Rhodanobacteraceae</taxon>
        <taxon>Tahibacter</taxon>
    </lineage>
</organism>
<dbReference type="EMBL" id="SNZH01000011">
    <property type="protein sequence ID" value="TDR41240.1"/>
    <property type="molecule type" value="Genomic_DNA"/>
</dbReference>
<accession>A0A4R6YSP7</accession>
<dbReference type="AlphaFoldDB" id="A0A4R6YSP7"/>
<name>A0A4R6YSP7_9GAMM</name>
<evidence type="ECO:0000313" key="2">
    <source>
        <dbReference type="Proteomes" id="UP000295293"/>
    </source>
</evidence>
<keyword evidence="2" id="KW-1185">Reference proteome</keyword>
<sequence>MCGGGYHAASSPVPVMPHPCQRCGACCARFRVAFHWSETTAFSAQGMPLELTEPLDAHRVSMRGTDCRQPHCINLAGRVGSEVSCREYARRPSPCRDLAAAWEHGQPSPQCDRARAAYGLAPLTPASWQKAQ</sequence>
<reference evidence="1 2" key="1">
    <citation type="submission" date="2019-03" db="EMBL/GenBank/DDBJ databases">
        <title>Genomic Encyclopedia of Type Strains, Phase IV (KMG-IV): sequencing the most valuable type-strain genomes for metagenomic binning, comparative biology and taxonomic classification.</title>
        <authorList>
            <person name="Goeker M."/>
        </authorList>
    </citation>
    <scope>NUCLEOTIDE SEQUENCE [LARGE SCALE GENOMIC DNA]</scope>
    <source>
        <strain evidence="1 2">DSM 21667</strain>
    </source>
</reference>